<accession>A0A7R9EKZ5</accession>
<name>A0A7R9EKZ5_9NEOP</name>
<dbReference type="AlphaFoldDB" id="A0A7R9EKZ5"/>
<proteinExistence type="predicted"/>
<evidence type="ECO:0000313" key="1">
    <source>
        <dbReference type="EMBL" id="CAD7435536.1"/>
    </source>
</evidence>
<sequence length="203" mass="22683">MIPTMRECLLYCFWPCEDQDETVNETERNPNHPSCSCRPGNVPPVHDDVATSGRELFNPPWRGPDRHTVCPNLGQSPERPKQLPEPDQCADIQVAKVVRGSRWDSSPGPQLDAGRLVSALNTDLTHSRDGVQGQLSVLLENNTPRPISASCPHVLLLHLIDSLIILLSFSPPLSPGSRFYLPTLEINRRGNYFPWSLEMVLIC</sequence>
<protein>
    <submittedName>
        <fullName evidence="1">Uncharacterized protein</fullName>
    </submittedName>
</protein>
<reference evidence="1" key="1">
    <citation type="submission" date="2020-11" db="EMBL/GenBank/DDBJ databases">
        <authorList>
            <person name="Tran Van P."/>
        </authorList>
    </citation>
    <scope>NUCLEOTIDE SEQUENCE</scope>
</reference>
<gene>
    <name evidence="1" type="ORF">TMSB3V08_LOCUS12182</name>
</gene>
<organism evidence="1">
    <name type="scientific">Timema monikensis</name>
    <dbReference type="NCBI Taxonomy" id="170555"/>
    <lineage>
        <taxon>Eukaryota</taxon>
        <taxon>Metazoa</taxon>
        <taxon>Ecdysozoa</taxon>
        <taxon>Arthropoda</taxon>
        <taxon>Hexapoda</taxon>
        <taxon>Insecta</taxon>
        <taxon>Pterygota</taxon>
        <taxon>Neoptera</taxon>
        <taxon>Polyneoptera</taxon>
        <taxon>Phasmatodea</taxon>
        <taxon>Timematodea</taxon>
        <taxon>Timematoidea</taxon>
        <taxon>Timematidae</taxon>
        <taxon>Timema</taxon>
    </lineage>
</organism>
<dbReference type="EMBL" id="OB800749">
    <property type="protein sequence ID" value="CAD7435536.1"/>
    <property type="molecule type" value="Genomic_DNA"/>
</dbReference>